<dbReference type="AlphaFoldDB" id="A0A9Q1JEK8"/>
<dbReference type="PANTHER" id="PTHR37984">
    <property type="entry name" value="PROTEIN CBG26694"/>
    <property type="match status" value="1"/>
</dbReference>
<feature type="region of interest" description="Disordered" evidence="1">
    <location>
        <begin position="55"/>
        <end position="79"/>
    </location>
</feature>
<protein>
    <recommendedName>
        <fullName evidence="2">Integrase p58-like C-terminal domain-containing protein</fullName>
    </recommendedName>
</protein>
<name>A0A9Q1JEK8_SYNKA</name>
<dbReference type="Proteomes" id="UP001152622">
    <property type="component" value="Chromosome 1"/>
</dbReference>
<evidence type="ECO:0000313" key="4">
    <source>
        <dbReference type="Proteomes" id="UP001152622"/>
    </source>
</evidence>
<evidence type="ECO:0000256" key="1">
    <source>
        <dbReference type="SAM" id="MobiDB-lite"/>
    </source>
</evidence>
<gene>
    <name evidence="3" type="ORF">SKAU_G00022850</name>
</gene>
<dbReference type="Pfam" id="PF22938">
    <property type="entry name" value="Integrase_p58_C"/>
    <property type="match status" value="1"/>
</dbReference>
<reference evidence="3" key="1">
    <citation type="journal article" date="2023" name="Science">
        <title>Genome structures resolve the early diversification of teleost fishes.</title>
        <authorList>
            <person name="Parey E."/>
            <person name="Louis A."/>
            <person name="Montfort J."/>
            <person name="Bouchez O."/>
            <person name="Roques C."/>
            <person name="Iampietro C."/>
            <person name="Lluch J."/>
            <person name="Castinel A."/>
            <person name="Donnadieu C."/>
            <person name="Desvignes T."/>
            <person name="Floi Bucao C."/>
            <person name="Jouanno E."/>
            <person name="Wen M."/>
            <person name="Mejri S."/>
            <person name="Dirks R."/>
            <person name="Jansen H."/>
            <person name="Henkel C."/>
            <person name="Chen W.J."/>
            <person name="Zahm M."/>
            <person name="Cabau C."/>
            <person name="Klopp C."/>
            <person name="Thompson A.W."/>
            <person name="Robinson-Rechavi M."/>
            <person name="Braasch I."/>
            <person name="Lecointre G."/>
            <person name="Bobe J."/>
            <person name="Postlethwait J.H."/>
            <person name="Berthelot C."/>
            <person name="Roest Crollius H."/>
            <person name="Guiguen Y."/>
        </authorList>
    </citation>
    <scope>NUCLEOTIDE SEQUENCE</scope>
    <source>
        <strain evidence="3">WJC10195</strain>
    </source>
</reference>
<feature type="compositionally biased region" description="Basic and acidic residues" evidence="1">
    <location>
        <begin position="62"/>
        <end position="71"/>
    </location>
</feature>
<dbReference type="InterPro" id="IPR043502">
    <property type="entry name" value="DNA/RNA_pol_sf"/>
</dbReference>
<feature type="domain" description="Integrase p58-like C-terminal" evidence="2">
    <location>
        <begin position="243"/>
        <end position="277"/>
    </location>
</feature>
<proteinExistence type="predicted"/>
<accession>A0A9Q1JEK8</accession>
<keyword evidence="4" id="KW-1185">Reference proteome</keyword>
<evidence type="ECO:0000313" key="3">
    <source>
        <dbReference type="EMBL" id="KAJ8381507.1"/>
    </source>
</evidence>
<dbReference type="InterPro" id="IPR050951">
    <property type="entry name" value="Retrovirus_Pol_polyprotein"/>
</dbReference>
<dbReference type="PANTHER" id="PTHR37984:SF15">
    <property type="entry name" value="INTEGRASE CATALYTIC DOMAIN-CONTAINING PROTEIN"/>
    <property type="match status" value="1"/>
</dbReference>
<dbReference type="SUPFAM" id="SSF56672">
    <property type="entry name" value="DNA/RNA polymerases"/>
    <property type="match status" value="1"/>
</dbReference>
<evidence type="ECO:0000259" key="2">
    <source>
        <dbReference type="Pfam" id="PF22938"/>
    </source>
</evidence>
<sequence>MRAEFKELLDEKEEHALAQRVRWANPARFLVKQTPTDDIETYLLAFERTAEREEWPEDQWVADDRPEDPPRRHNPGRATHRPAFVVSKMLTHRPPLTRCQKGSPTRRHGWQKRKLGGGEIWKMETARLEDANLTSALQQVSVVDGRLIDGLLYGRQPRGLLDLAKEAWEQQPSPHRTLVEHVEEVQERMATLWPLVREHMAAAQAAQARVYNRRAQPREFAPGDRVLVLVPTMECKFLAKWHGPYEVIEKVGEVNYRIRQPGRRPPEKVYHVNLLKKWVARDVLCSFPPPQGPAKTEPVEVPIEQLSKSQRQDMMELVERHRDVFSTEAGRTDLIQHNIITEPGKKDTAVLRALRGAGLTANPKKCRLSVLDADYLGYTIGRGCVKPQVGKVEAI</sequence>
<dbReference type="EMBL" id="JAINUF010000001">
    <property type="protein sequence ID" value="KAJ8381507.1"/>
    <property type="molecule type" value="Genomic_DNA"/>
</dbReference>
<organism evidence="3 4">
    <name type="scientific">Synaphobranchus kaupii</name>
    <name type="common">Kaup's arrowtooth eel</name>
    <dbReference type="NCBI Taxonomy" id="118154"/>
    <lineage>
        <taxon>Eukaryota</taxon>
        <taxon>Metazoa</taxon>
        <taxon>Chordata</taxon>
        <taxon>Craniata</taxon>
        <taxon>Vertebrata</taxon>
        <taxon>Euteleostomi</taxon>
        <taxon>Actinopterygii</taxon>
        <taxon>Neopterygii</taxon>
        <taxon>Teleostei</taxon>
        <taxon>Anguilliformes</taxon>
        <taxon>Synaphobranchidae</taxon>
        <taxon>Synaphobranchus</taxon>
    </lineage>
</organism>
<comment type="caution">
    <text evidence="3">The sequence shown here is derived from an EMBL/GenBank/DDBJ whole genome shotgun (WGS) entry which is preliminary data.</text>
</comment>
<dbReference type="InterPro" id="IPR054465">
    <property type="entry name" value="Integrase_p58-like_C"/>
</dbReference>
<dbReference type="OrthoDB" id="10000497at2759"/>